<organism evidence="1 2">
    <name type="scientific">Timema podura</name>
    <name type="common">Walking stick</name>
    <dbReference type="NCBI Taxonomy" id="61482"/>
    <lineage>
        <taxon>Eukaryota</taxon>
        <taxon>Metazoa</taxon>
        <taxon>Ecdysozoa</taxon>
        <taxon>Arthropoda</taxon>
        <taxon>Hexapoda</taxon>
        <taxon>Insecta</taxon>
        <taxon>Pterygota</taxon>
        <taxon>Neoptera</taxon>
        <taxon>Polyneoptera</taxon>
        <taxon>Phasmatodea</taxon>
        <taxon>Timematodea</taxon>
        <taxon>Timematoidea</taxon>
        <taxon>Timematidae</taxon>
        <taxon>Timema</taxon>
    </lineage>
</organism>
<proteinExistence type="predicted"/>
<dbReference type="EMBL" id="CAJPIN010074681">
    <property type="protein sequence ID" value="CAG2067761.1"/>
    <property type="molecule type" value="Genomic_DNA"/>
</dbReference>
<keyword evidence="2" id="KW-1185">Reference proteome</keyword>
<comment type="caution">
    <text evidence="1">The sequence shown here is derived from an EMBL/GenBank/DDBJ whole genome shotgun (WGS) entry which is preliminary data.</text>
</comment>
<protein>
    <submittedName>
        <fullName evidence="1">Uncharacterized protein</fullName>
    </submittedName>
</protein>
<sequence length="100" mass="11413">MAQKTGGMLSDAYFLYSLFLTVKLQLKHTDCPVYAYQYDHKRPPQLDKLIPDFTKNVPGMFSNTTRARDTGGRAVDYCYRGPQVNYCSQGHQLVQAMVKN</sequence>
<evidence type="ECO:0000313" key="2">
    <source>
        <dbReference type="Proteomes" id="UP001153148"/>
    </source>
</evidence>
<evidence type="ECO:0000313" key="1">
    <source>
        <dbReference type="EMBL" id="CAG2067761.1"/>
    </source>
</evidence>
<dbReference type="Proteomes" id="UP001153148">
    <property type="component" value="Unassembled WGS sequence"/>
</dbReference>
<gene>
    <name evidence="1" type="ORF">TPAB3V08_LOCUS14704</name>
</gene>
<accession>A0ABN7PJ10</accession>
<name>A0ABN7PJ10_TIMPD</name>
<reference evidence="1" key="1">
    <citation type="submission" date="2021-03" db="EMBL/GenBank/DDBJ databases">
        <authorList>
            <person name="Tran Van P."/>
        </authorList>
    </citation>
    <scope>NUCLEOTIDE SEQUENCE</scope>
</reference>